<name>A0ABD1NT38_9LAMI</name>
<keyword evidence="1 2" id="KW-0175">Coiled coil</keyword>
<accession>A0ABD1NT38</accession>
<gene>
    <name evidence="5" type="ORF">Adt_47731</name>
</gene>
<comment type="caution">
    <text evidence="5">The sequence shown here is derived from an EMBL/GenBank/DDBJ whole genome shotgun (WGS) entry which is preliminary data.</text>
</comment>
<feature type="coiled-coil region" evidence="2">
    <location>
        <begin position="206"/>
        <end position="310"/>
    </location>
</feature>
<proteinExistence type="predicted"/>
<evidence type="ECO:0000256" key="2">
    <source>
        <dbReference type="SAM" id="Coils"/>
    </source>
</evidence>
<reference evidence="6" key="1">
    <citation type="submission" date="2024-07" db="EMBL/GenBank/DDBJ databases">
        <title>Two chromosome-level genome assemblies of Korean endemic species Abeliophyllum distichum and Forsythia ovata (Oleaceae).</title>
        <authorList>
            <person name="Jang H."/>
        </authorList>
    </citation>
    <scope>NUCLEOTIDE SEQUENCE [LARGE SCALE GENOMIC DNA]</scope>
</reference>
<dbReference type="EMBL" id="JBFOLK010000280">
    <property type="protein sequence ID" value="KAL2454767.1"/>
    <property type="molecule type" value="Genomic_DNA"/>
</dbReference>
<feature type="transmembrane region" description="Helical" evidence="4">
    <location>
        <begin position="14"/>
        <end position="32"/>
    </location>
</feature>
<feature type="compositionally biased region" description="Polar residues" evidence="3">
    <location>
        <begin position="48"/>
        <end position="60"/>
    </location>
</feature>
<evidence type="ECO:0000313" key="6">
    <source>
        <dbReference type="Proteomes" id="UP001604336"/>
    </source>
</evidence>
<evidence type="ECO:0008006" key="7">
    <source>
        <dbReference type="Google" id="ProtNLM"/>
    </source>
</evidence>
<dbReference type="InterPro" id="IPR040265">
    <property type="entry name" value="CHUP1/IPGA1-like"/>
</dbReference>
<dbReference type="Proteomes" id="UP001604336">
    <property type="component" value="Unassembled WGS sequence"/>
</dbReference>
<evidence type="ECO:0000313" key="5">
    <source>
        <dbReference type="EMBL" id="KAL2454767.1"/>
    </source>
</evidence>
<keyword evidence="4" id="KW-1133">Transmembrane helix</keyword>
<sequence length="439" mass="51268">MEGSTSKVEGMKPVLMKAGIPVAITVIGFIFAKIAGRKCPVSKAPSLSEIQENSLQNESQEMYKDDEQSFHSRDSASLPYVVEYDHAFTDAYYGNSIETFHMQEEIWGLRNRIQDLDIRFLRYQNLKEQEMVLMELQNKLLLEITTVELFTREISLMESEIQRFEAIVIEYLKIMRLLELLRSENVLLHKRVKKLLRRNKEQYHVLKKQNLQIVAKETEISRTQKEMEMKENCIKNMADEIRELKMAIEQLQGEKNNLLSNLAEKSEASKTNRVKSLVRIEGEERTLEDYNQLANEVEQLQMDRAAEIKELIYLRWCNACLRHELMRRNTEEEELVEENNHLNMNFSGSREIAEFGSDHELLSSSRLGHDDSCLGFTTGGHAQSKRQKLITKLKRWVEGSEKMKKKLDEIEKVDNKCFRRHSVSEYIHQLPARKSCSSA</sequence>
<keyword evidence="6" id="KW-1185">Reference proteome</keyword>
<feature type="region of interest" description="Disordered" evidence="3">
    <location>
        <begin position="47"/>
        <end position="68"/>
    </location>
</feature>
<protein>
    <recommendedName>
        <fullName evidence="7">Protein CHUP1, chloroplastic</fullName>
    </recommendedName>
</protein>
<evidence type="ECO:0000256" key="1">
    <source>
        <dbReference type="ARBA" id="ARBA00023054"/>
    </source>
</evidence>
<evidence type="ECO:0000256" key="4">
    <source>
        <dbReference type="SAM" id="Phobius"/>
    </source>
</evidence>
<keyword evidence="4" id="KW-0472">Membrane</keyword>
<keyword evidence="4" id="KW-0812">Transmembrane</keyword>
<organism evidence="5 6">
    <name type="scientific">Abeliophyllum distichum</name>
    <dbReference type="NCBI Taxonomy" id="126358"/>
    <lineage>
        <taxon>Eukaryota</taxon>
        <taxon>Viridiplantae</taxon>
        <taxon>Streptophyta</taxon>
        <taxon>Embryophyta</taxon>
        <taxon>Tracheophyta</taxon>
        <taxon>Spermatophyta</taxon>
        <taxon>Magnoliopsida</taxon>
        <taxon>eudicotyledons</taxon>
        <taxon>Gunneridae</taxon>
        <taxon>Pentapetalae</taxon>
        <taxon>asterids</taxon>
        <taxon>lamiids</taxon>
        <taxon>Lamiales</taxon>
        <taxon>Oleaceae</taxon>
        <taxon>Forsythieae</taxon>
        <taxon>Abeliophyllum</taxon>
    </lineage>
</organism>
<evidence type="ECO:0000256" key="3">
    <source>
        <dbReference type="SAM" id="MobiDB-lite"/>
    </source>
</evidence>
<dbReference type="PANTHER" id="PTHR31342:SF10">
    <property type="entry name" value="CHUP1-LIKE PROTEIN"/>
    <property type="match status" value="1"/>
</dbReference>
<dbReference type="AlphaFoldDB" id="A0ABD1NT38"/>
<dbReference type="PANTHER" id="PTHR31342">
    <property type="entry name" value="PROTEIN CHUP1, CHLOROPLASTIC"/>
    <property type="match status" value="1"/>
</dbReference>